<name>A0ABT3XQ25_9FLAO</name>
<gene>
    <name evidence="1" type="ORF">OF897_09785</name>
</gene>
<dbReference type="Proteomes" id="UP001073122">
    <property type="component" value="Unassembled WGS sequence"/>
</dbReference>
<sequence>MMKLINTIEINSLKYSQEEYELPESSDYPDPDEWFRKWEEVVSALNYDFSRISKDSNLVDIETIDDDNLQMILETDLQEIDLNKFEDEVSIFDGGIVLTDKDKILIEPNCCGDIGNIDEWQRILDSTTSDWSDLWIGHPWIFYRKQNGKVQFSDYSDVSLEEFTDIKAIFEVEEFELKNELGKIRKHQIKFKNRITEILQKLNIENAEKISALMTGIK</sequence>
<proteinExistence type="predicted"/>
<protein>
    <submittedName>
        <fullName evidence="1">Uncharacterized protein</fullName>
    </submittedName>
</protein>
<keyword evidence="2" id="KW-1185">Reference proteome</keyword>
<comment type="caution">
    <text evidence="1">The sequence shown here is derived from an EMBL/GenBank/DDBJ whole genome shotgun (WGS) entry which is preliminary data.</text>
</comment>
<dbReference type="EMBL" id="JAOVZW010000011">
    <property type="protein sequence ID" value="MCX8524210.1"/>
    <property type="molecule type" value="Genomic_DNA"/>
</dbReference>
<accession>A0ABT3XQ25</accession>
<evidence type="ECO:0000313" key="1">
    <source>
        <dbReference type="EMBL" id="MCX8524210.1"/>
    </source>
</evidence>
<organism evidence="1 2">
    <name type="scientific">Chryseobacterium formosus</name>
    <dbReference type="NCBI Taxonomy" id="1537363"/>
    <lineage>
        <taxon>Bacteria</taxon>
        <taxon>Pseudomonadati</taxon>
        <taxon>Bacteroidota</taxon>
        <taxon>Flavobacteriia</taxon>
        <taxon>Flavobacteriales</taxon>
        <taxon>Weeksellaceae</taxon>
        <taxon>Chryseobacterium group</taxon>
        <taxon>Chryseobacterium</taxon>
    </lineage>
</organism>
<reference evidence="1" key="1">
    <citation type="submission" date="2022-10" db="EMBL/GenBank/DDBJ databases">
        <title>Chryseobacterium sp. nov., a novel bacterial species.</title>
        <authorList>
            <person name="Cao Y."/>
        </authorList>
    </citation>
    <scope>NUCLEOTIDE SEQUENCE</scope>
    <source>
        <strain evidence="1">CCTCC AB2015118</strain>
    </source>
</reference>
<evidence type="ECO:0000313" key="2">
    <source>
        <dbReference type="Proteomes" id="UP001073122"/>
    </source>
</evidence>
<dbReference type="RefSeq" id="WP_267265515.1">
    <property type="nucleotide sequence ID" value="NZ_JAOVZW010000011.1"/>
</dbReference>